<keyword evidence="4" id="KW-1185">Reference proteome</keyword>
<feature type="transmembrane region" description="Helical" evidence="1">
    <location>
        <begin position="255"/>
        <end position="278"/>
    </location>
</feature>
<dbReference type="OrthoDB" id="8741746at2759"/>
<evidence type="ECO:0000256" key="1">
    <source>
        <dbReference type="SAM" id="Phobius"/>
    </source>
</evidence>
<dbReference type="SUPFAM" id="SSF48726">
    <property type="entry name" value="Immunoglobulin"/>
    <property type="match status" value="2"/>
</dbReference>
<dbReference type="Pfam" id="PF07686">
    <property type="entry name" value="V-set"/>
    <property type="match status" value="1"/>
</dbReference>
<feature type="domain" description="Ig-like" evidence="2">
    <location>
        <begin position="158"/>
        <end position="246"/>
    </location>
</feature>
<dbReference type="PROSITE" id="PS50835">
    <property type="entry name" value="IG_LIKE"/>
    <property type="match status" value="1"/>
</dbReference>
<dbReference type="EMBL" id="JAAMOB010000022">
    <property type="protein sequence ID" value="KAF4097915.1"/>
    <property type="molecule type" value="Genomic_DNA"/>
</dbReference>
<reference evidence="3 4" key="1">
    <citation type="submission" date="2020-04" db="EMBL/GenBank/DDBJ databases">
        <title>Chromosome-level genome assembly of a cyprinid fish Onychostoma macrolepis by integration of Nanopore Sequencing, Bionano and Hi-C technology.</title>
        <authorList>
            <person name="Wang D."/>
        </authorList>
    </citation>
    <scope>NUCLEOTIDE SEQUENCE [LARGE SCALE GENOMIC DNA]</scope>
    <source>
        <strain evidence="3">SWU-2019</strain>
        <tissue evidence="3">Muscle</tissue>
    </source>
</reference>
<proteinExistence type="predicted"/>
<dbReference type="AlphaFoldDB" id="A0A7J6BUC6"/>
<protein>
    <recommendedName>
        <fullName evidence="2">Ig-like domain-containing protein</fullName>
    </recommendedName>
</protein>
<organism evidence="3 4">
    <name type="scientific">Onychostoma macrolepis</name>
    <dbReference type="NCBI Taxonomy" id="369639"/>
    <lineage>
        <taxon>Eukaryota</taxon>
        <taxon>Metazoa</taxon>
        <taxon>Chordata</taxon>
        <taxon>Craniata</taxon>
        <taxon>Vertebrata</taxon>
        <taxon>Euteleostomi</taxon>
        <taxon>Actinopterygii</taxon>
        <taxon>Neopterygii</taxon>
        <taxon>Teleostei</taxon>
        <taxon>Ostariophysi</taxon>
        <taxon>Cypriniformes</taxon>
        <taxon>Cyprinidae</taxon>
        <taxon>Acrossocheilinae</taxon>
        <taxon>Onychostoma</taxon>
    </lineage>
</organism>
<dbReference type="PANTHER" id="PTHR21063:SF4">
    <property type="entry name" value="CD48 ANTIGEN-RELATED"/>
    <property type="match status" value="1"/>
</dbReference>
<gene>
    <name evidence="3" type="ORF">G5714_021923</name>
</gene>
<dbReference type="SMART" id="SM00409">
    <property type="entry name" value="IG"/>
    <property type="match status" value="2"/>
</dbReference>
<dbReference type="InterPro" id="IPR003599">
    <property type="entry name" value="Ig_sub"/>
</dbReference>
<comment type="caution">
    <text evidence="3">The sequence shown here is derived from an EMBL/GenBank/DDBJ whole genome shotgun (WGS) entry which is preliminary data.</text>
</comment>
<dbReference type="PANTHER" id="PTHR21063">
    <property type="entry name" value="LFA-3"/>
    <property type="match status" value="1"/>
</dbReference>
<keyword evidence="1" id="KW-0812">Transmembrane</keyword>
<name>A0A7J6BUC6_9TELE</name>
<dbReference type="InterPro" id="IPR007110">
    <property type="entry name" value="Ig-like_dom"/>
</dbReference>
<accession>A0A7J6BUC6</accession>
<keyword evidence="1" id="KW-1133">Transmembrane helix</keyword>
<dbReference type="InterPro" id="IPR036179">
    <property type="entry name" value="Ig-like_dom_sf"/>
</dbReference>
<dbReference type="InterPro" id="IPR013783">
    <property type="entry name" value="Ig-like_fold"/>
</dbReference>
<dbReference type="Gene3D" id="2.60.40.10">
    <property type="entry name" value="Immunoglobulins"/>
    <property type="match status" value="2"/>
</dbReference>
<evidence type="ECO:0000259" key="2">
    <source>
        <dbReference type="PROSITE" id="PS50835"/>
    </source>
</evidence>
<evidence type="ECO:0000313" key="4">
    <source>
        <dbReference type="Proteomes" id="UP000579812"/>
    </source>
</evidence>
<evidence type="ECO:0000313" key="3">
    <source>
        <dbReference type="EMBL" id="KAF4097915.1"/>
    </source>
</evidence>
<dbReference type="Proteomes" id="UP000579812">
    <property type="component" value="Unassembled WGS sequence"/>
</dbReference>
<sequence>MRSKDPAEESTFHVSFRLHSWSNRGNMNSSVFPSLGFLYFSLLIFTNGVFGVETEDVSVTQGDSVTLHTGVEKQKDDLIVWYYGPEKTLVVQINGKASSTIIADRVVGRVQVDSQTGSLTFTNIRTTDSGLYNLKISSSNKVSYKRFSVSVYDHLPVPVIIRDTSQCSSSSESSSVSKCSLLCSVLNVSHVTLSWFKGNSLISSISASDLSISLSLSLEVEHQDKNTYSCVLNNNISSQTTHLDISQLCQPCADFPVFLIPVLLSVVIVLVIVAVICFRKKRGGYQKANLMQVGCNETSIGALTVKESKHKIQEQV</sequence>
<dbReference type="InterPro" id="IPR013106">
    <property type="entry name" value="Ig_V-set"/>
</dbReference>
<keyword evidence="1" id="KW-0472">Membrane</keyword>